<accession>A0ABS1DBD1</accession>
<comment type="caution">
    <text evidence="1">The sequence shown here is derived from an EMBL/GenBank/DDBJ whole genome shotgun (WGS) entry which is preliminary data.</text>
</comment>
<evidence type="ECO:0000313" key="1">
    <source>
        <dbReference type="EMBL" id="MBK1667013.1"/>
    </source>
</evidence>
<evidence type="ECO:0000313" key="2">
    <source>
        <dbReference type="Proteomes" id="UP001296873"/>
    </source>
</evidence>
<dbReference type="Proteomes" id="UP001296873">
    <property type="component" value="Unassembled WGS sequence"/>
</dbReference>
<proteinExistence type="predicted"/>
<reference evidence="1 2" key="1">
    <citation type="journal article" date="2020" name="Microorganisms">
        <title>Osmotic Adaptation and Compatible Solute Biosynthesis of Phototrophic Bacteria as Revealed from Genome Analyses.</title>
        <authorList>
            <person name="Imhoff J.F."/>
            <person name="Rahn T."/>
            <person name="Kunzel S."/>
            <person name="Keller A."/>
            <person name="Neulinger S.C."/>
        </authorList>
    </citation>
    <scope>NUCLEOTIDE SEQUENCE [LARGE SCALE GENOMIC DNA]</scope>
    <source>
        <strain evidence="1 2">DSM 9895</strain>
    </source>
</reference>
<dbReference type="EMBL" id="NRRL01000003">
    <property type="protein sequence ID" value="MBK1667013.1"/>
    <property type="molecule type" value="Genomic_DNA"/>
</dbReference>
<sequence length="92" mass="10204">MLGGVLSLAVGLVGFALAQGFGEAAGEVVERYLYEPDRQEKLEVAAEGVRERLDLPKQLDRISMLRHVESGQNRLIYFYKIDPGPGRTLVDD</sequence>
<protein>
    <recommendedName>
        <fullName evidence="3">PepSY domain-containing protein</fullName>
    </recommendedName>
</protein>
<evidence type="ECO:0008006" key="3">
    <source>
        <dbReference type="Google" id="ProtNLM"/>
    </source>
</evidence>
<gene>
    <name evidence="1" type="ORF">CKO28_03010</name>
</gene>
<name>A0ABS1DBD1_9PROT</name>
<organism evidence="1 2">
    <name type="scientific">Rhodovibrio sodomensis</name>
    <dbReference type="NCBI Taxonomy" id="1088"/>
    <lineage>
        <taxon>Bacteria</taxon>
        <taxon>Pseudomonadati</taxon>
        <taxon>Pseudomonadota</taxon>
        <taxon>Alphaproteobacteria</taxon>
        <taxon>Rhodospirillales</taxon>
        <taxon>Rhodovibrionaceae</taxon>
        <taxon>Rhodovibrio</taxon>
    </lineage>
</organism>
<keyword evidence="2" id="KW-1185">Reference proteome</keyword>